<dbReference type="EMBL" id="BAABKX010000015">
    <property type="protein sequence ID" value="GAA5055531.1"/>
    <property type="molecule type" value="Genomic_DNA"/>
</dbReference>
<dbReference type="InterPro" id="IPR050921">
    <property type="entry name" value="T4SS_GSP_E_ATPase"/>
</dbReference>
<sequence>MWDRLAKNPFLKRGGSKKVRNCDCNTSFDGDQLVVDVDDCSGGGLLAENPDCRATVIDALAHREANRVVIRRNGVERAYEGDDAALLASAGRFAERASFYDETLAERARRDPIRAGIDAIGRAGTVSKIAAETGLAEGVHRIDGYDDFRPFVGPAIARSRVVVQPPPRARLEDRYTLETGATVRWYGTAVETDDTLRTYHIEPLENSFDVSAFETLHRAVERLASGGVKGSGTRAPGRAVRAVATVDDPVDDLTAVLEKYTQGYGILSDVFADSAVSDVFATAPVDANPLRVRIDGELMRTNVRLTTVGAESLASGFRRTSGRAFSRASPTLDAVAEVRGTSVRVAGVTNPISDGVGFAFRVQSEERWTLTTLVENETISADAAGLLSFAVERAAAGLVAGARGAGKTTCLGALLWELPKETRTVVIEDTRELPVESLQRDGRDVQSLLTTANEDESGVRPVEALRTALRLGEGALVVGEVRGEEATVLYEAMRVGASGSAVLGTIHGDCGEAVYERVVTDLGVAPSSFATTQFVITLEPYETAETSGKRVKRIEEVVGDGDSIRFESLYELDDGELVSTGRIDRGNSALVADLAGSTETYADVRAAIAARTSDIEERVGRSNPSFEATTERMVREPRTKNEVRTDGESGTETESEMDGGLA</sequence>
<name>A0AAV3UKL1_9EURY</name>
<gene>
    <name evidence="4" type="ORF">GCM10025751_35290</name>
</gene>
<feature type="compositionally biased region" description="Acidic residues" evidence="2">
    <location>
        <begin position="649"/>
        <end position="662"/>
    </location>
</feature>
<feature type="compositionally biased region" description="Basic and acidic residues" evidence="2">
    <location>
        <begin position="629"/>
        <end position="647"/>
    </location>
</feature>
<dbReference type="GeneID" id="68614608"/>
<reference evidence="4 5" key="1">
    <citation type="journal article" date="2019" name="Int. J. Syst. Evol. Microbiol.">
        <title>The Global Catalogue of Microorganisms (GCM) 10K type strain sequencing project: providing services to taxonomists for standard genome sequencing and annotation.</title>
        <authorList>
            <consortium name="The Broad Institute Genomics Platform"/>
            <consortium name="The Broad Institute Genome Sequencing Center for Infectious Disease"/>
            <person name="Wu L."/>
            <person name="Ma J."/>
        </authorList>
    </citation>
    <scope>NUCLEOTIDE SEQUENCE [LARGE SCALE GENOMIC DNA]</scope>
    <source>
        <strain evidence="4 5">JCM 17504</strain>
    </source>
</reference>
<dbReference type="SUPFAM" id="SSF52540">
    <property type="entry name" value="P-loop containing nucleoside triphosphate hydrolases"/>
    <property type="match status" value="1"/>
</dbReference>
<comment type="caution">
    <text evidence="4">The sequence shown here is derived from an EMBL/GenBank/DDBJ whole genome shotgun (WGS) entry which is preliminary data.</text>
</comment>
<accession>A0AAV3UKL1</accession>
<comment type="similarity">
    <text evidence="1">Belongs to the GSP E family.</text>
</comment>
<dbReference type="PANTHER" id="PTHR30486:SF6">
    <property type="entry name" value="TYPE IV PILUS RETRACTATION ATPASE PILT"/>
    <property type="match status" value="1"/>
</dbReference>
<dbReference type="InterPro" id="IPR027417">
    <property type="entry name" value="P-loop_NTPase"/>
</dbReference>
<dbReference type="InterPro" id="IPR001482">
    <property type="entry name" value="T2SS/T4SS_dom"/>
</dbReference>
<organism evidence="4 5">
    <name type="scientific">Haladaptatus pallidirubidus</name>
    <dbReference type="NCBI Taxonomy" id="1008152"/>
    <lineage>
        <taxon>Archaea</taxon>
        <taxon>Methanobacteriati</taxon>
        <taxon>Methanobacteriota</taxon>
        <taxon>Stenosarchaea group</taxon>
        <taxon>Halobacteria</taxon>
        <taxon>Halobacteriales</taxon>
        <taxon>Haladaptataceae</taxon>
        <taxon>Haladaptatus</taxon>
    </lineage>
</organism>
<evidence type="ECO:0000256" key="1">
    <source>
        <dbReference type="ARBA" id="ARBA00006611"/>
    </source>
</evidence>
<evidence type="ECO:0000259" key="3">
    <source>
        <dbReference type="Pfam" id="PF00437"/>
    </source>
</evidence>
<evidence type="ECO:0000256" key="2">
    <source>
        <dbReference type="SAM" id="MobiDB-lite"/>
    </source>
</evidence>
<dbReference type="RefSeq" id="WP_227774414.1">
    <property type="nucleotide sequence ID" value="NZ_BAABKX010000015.1"/>
</dbReference>
<feature type="region of interest" description="Disordered" evidence="2">
    <location>
        <begin position="619"/>
        <end position="662"/>
    </location>
</feature>
<evidence type="ECO:0000313" key="5">
    <source>
        <dbReference type="Proteomes" id="UP001501729"/>
    </source>
</evidence>
<evidence type="ECO:0000313" key="4">
    <source>
        <dbReference type="EMBL" id="GAA5055531.1"/>
    </source>
</evidence>
<feature type="domain" description="Bacterial type II secretion system protein E" evidence="3">
    <location>
        <begin position="266"/>
        <end position="533"/>
    </location>
</feature>
<protein>
    <recommendedName>
        <fullName evidence="3">Bacterial type II secretion system protein E domain-containing protein</fullName>
    </recommendedName>
</protein>
<dbReference type="GO" id="GO:0016887">
    <property type="term" value="F:ATP hydrolysis activity"/>
    <property type="evidence" value="ECO:0007669"/>
    <property type="project" value="InterPro"/>
</dbReference>
<dbReference type="Gene3D" id="3.40.50.300">
    <property type="entry name" value="P-loop containing nucleotide triphosphate hydrolases"/>
    <property type="match status" value="1"/>
</dbReference>
<dbReference type="PANTHER" id="PTHR30486">
    <property type="entry name" value="TWITCHING MOTILITY PROTEIN PILT"/>
    <property type="match status" value="1"/>
</dbReference>
<proteinExistence type="inferred from homology"/>
<keyword evidence="5" id="KW-1185">Reference proteome</keyword>
<dbReference type="AlphaFoldDB" id="A0AAV3UKL1"/>
<dbReference type="Gene3D" id="3.30.450.380">
    <property type="match status" value="1"/>
</dbReference>
<dbReference type="Proteomes" id="UP001501729">
    <property type="component" value="Unassembled WGS sequence"/>
</dbReference>
<dbReference type="Pfam" id="PF00437">
    <property type="entry name" value="T2SSE"/>
    <property type="match status" value="1"/>
</dbReference>